<comment type="caution">
    <text evidence="2">Lacks conserved residue(s) required for the propagation of feature annotation.</text>
</comment>
<feature type="modified residue" description="4-aspartylphosphate" evidence="2">
    <location>
        <position position="57"/>
    </location>
</feature>
<dbReference type="SMART" id="SM00448">
    <property type="entry name" value="REC"/>
    <property type="match status" value="2"/>
</dbReference>
<evidence type="ECO:0000313" key="4">
    <source>
        <dbReference type="EMBL" id="GJE08292.1"/>
    </source>
</evidence>
<dbReference type="CDD" id="cd00156">
    <property type="entry name" value="REC"/>
    <property type="match status" value="2"/>
</dbReference>
<gene>
    <name evidence="4" type="primary">rssB_3</name>
    <name evidence="4" type="ORF">AOPFMNJM_3628</name>
</gene>
<dbReference type="InterPro" id="IPR011006">
    <property type="entry name" value="CheY-like_superfamily"/>
</dbReference>
<dbReference type="Pfam" id="PF00072">
    <property type="entry name" value="Response_reg"/>
    <property type="match status" value="2"/>
</dbReference>
<evidence type="ECO:0000256" key="1">
    <source>
        <dbReference type="ARBA" id="ARBA00022553"/>
    </source>
</evidence>
<accession>A0ABQ4SYX0</accession>
<feature type="domain" description="Response regulatory" evidence="3">
    <location>
        <begin position="129"/>
        <end position="245"/>
    </location>
</feature>
<evidence type="ECO:0000259" key="3">
    <source>
        <dbReference type="PROSITE" id="PS50110"/>
    </source>
</evidence>
<dbReference type="SUPFAM" id="SSF52172">
    <property type="entry name" value="CheY-like"/>
    <property type="match status" value="2"/>
</dbReference>
<name>A0ABQ4SYX0_9HYPH</name>
<dbReference type="InterPro" id="IPR001789">
    <property type="entry name" value="Sig_transdc_resp-reg_receiver"/>
</dbReference>
<dbReference type="EMBL" id="BPQR01000070">
    <property type="protein sequence ID" value="GJE08292.1"/>
    <property type="molecule type" value="Genomic_DNA"/>
</dbReference>
<reference evidence="4" key="1">
    <citation type="journal article" date="2021" name="Front. Microbiol.">
        <title>Comprehensive Comparative Genomics and Phenotyping of Methylobacterium Species.</title>
        <authorList>
            <person name="Alessa O."/>
            <person name="Ogura Y."/>
            <person name="Fujitani Y."/>
            <person name="Takami H."/>
            <person name="Hayashi T."/>
            <person name="Sahin N."/>
            <person name="Tani A."/>
        </authorList>
    </citation>
    <scope>NUCLEOTIDE SEQUENCE</scope>
    <source>
        <strain evidence="4">LMG 23639</strain>
    </source>
</reference>
<dbReference type="Gene3D" id="3.40.50.2300">
    <property type="match status" value="2"/>
</dbReference>
<dbReference type="PANTHER" id="PTHR44591:SF21">
    <property type="entry name" value="TWO-COMPONENT RESPONSE REGULATOR"/>
    <property type="match status" value="1"/>
</dbReference>
<protein>
    <submittedName>
        <fullName evidence="4">Regulator of RpoS</fullName>
    </submittedName>
</protein>
<dbReference type="PANTHER" id="PTHR44591">
    <property type="entry name" value="STRESS RESPONSE REGULATOR PROTEIN 1"/>
    <property type="match status" value="1"/>
</dbReference>
<sequence length="272" mass="29503">MSRAVTLVIADADEDVRIDLSEMIARIAPGTTVIEVANGTQLNAALQDNAIDLLFVDVMLPQTDGRDIMKWQTAAGPQTMIVLLSDLLSPRWPHVAQSIGAYDVLLKPFGETPIKRLIDACRVLGHSLNLLVVDPSEASRSVIARLLAQSSFTFEITAFDRARPALRAQQRRPFDLAIIELGLPDMPGLELACQLQAGAGEVRTVMMGAKVDAKTQKSLKTFGVGAFLAKPFYFPELDAAVHQAFGLWRPYLINALVAEREKAAAQAVAKSA</sequence>
<feature type="domain" description="Response regulatory" evidence="3">
    <location>
        <begin position="6"/>
        <end position="122"/>
    </location>
</feature>
<dbReference type="InterPro" id="IPR050595">
    <property type="entry name" value="Bact_response_regulator"/>
</dbReference>
<keyword evidence="5" id="KW-1185">Reference proteome</keyword>
<organism evidence="4 5">
    <name type="scientific">Methylobacterium jeotgali</name>
    <dbReference type="NCBI Taxonomy" id="381630"/>
    <lineage>
        <taxon>Bacteria</taxon>
        <taxon>Pseudomonadati</taxon>
        <taxon>Pseudomonadota</taxon>
        <taxon>Alphaproteobacteria</taxon>
        <taxon>Hyphomicrobiales</taxon>
        <taxon>Methylobacteriaceae</taxon>
        <taxon>Methylobacterium</taxon>
    </lineage>
</organism>
<proteinExistence type="predicted"/>
<dbReference type="PROSITE" id="PS50110">
    <property type="entry name" value="RESPONSE_REGULATORY"/>
    <property type="match status" value="2"/>
</dbReference>
<evidence type="ECO:0000313" key="5">
    <source>
        <dbReference type="Proteomes" id="UP001055102"/>
    </source>
</evidence>
<dbReference type="Proteomes" id="UP001055102">
    <property type="component" value="Unassembled WGS sequence"/>
</dbReference>
<reference evidence="4" key="2">
    <citation type="submission" date="2021-08" db="EMBL/GenBank/DDBJ databases">
        <authorList>
            <person name="Tani A."/>
            <person name="Ola A."/>
            <person name="Ogura Y."/>
            <person name="Katsura K."/>
            <person name="Hayashi T."/>
        </authorList>
    </citation>
    <scope>NUCLEOTIDE SEQUENCE</scope>
    <source>
        <strain evidence="4">LMG 23639</strain>
    </source>
</reference>
<dbReference type="RefSeq" id="WP_238277904.1">
    <property type="nucleotide sequence ID" value="NZ_BPQR01000070.1"/>
</dbReference>
<evidence type="ECO:0000256" key="2">
    <source>
        <dbReference type="PROSITE-ProRule" id="PRU00169"/>
    </source>
</evidence>
<comment type="caution">
    <text evidence="4">The sequence shown here is derived from an EMBL/GenBank/DDBJ whole genome shotgun (WGS) entry which is preliminary data.</text>
</comment>
<keyword evidence="1 2" id="KW-0597">Phosphoprotein</keyword>